<reference evidence="1" key="2">
    <citation type="submission" date="2021-02" db="EMBL/GenBank/DDBJ databases">
        <authorList>
            <person name="Kimball J.A."/>
            <person name="Haas M.W."/>
            <person name="Macchietto M."/>
            <person name="Kono T."/>
            <person name="Duquette J."/>
            <person name="Shao M."/>
        </authorList>
    </citation>
    <scope>NUCLEOTIDE SEQUENCE</scope>
    <source>
        <tissue evidence="1">Fresh leaf tissue</tissue>
    </source>
</reference>
<sequence>MPKRAPGSRYVDSRTMKGWQIRMRPDLMISCRESSLQGILDRSKRSYRFRSSKQKNATGKAERSGVAVVSGGVGQWLDPCDEAVEMSGGVGQWLDPCDEAVEGDMESMVRDSVVGSESRRKTS</sequence>
<dbReference type="Proteomes" id="UP000729402">
    <property type="component" value="Unassembled WGS sequence"/>
</dbReference>
<dbReference type="EMBL" id="JAAALK010000282">
    <property type="protein sequence ID" value="KAG8080575.1"/>
    <property type="molecule type" value="Genomic_DNA"/>
</dbReference>
<accession>A0A8J5TDD9</accession>
<reference evidence="1" key="1">
    <citation type="journal article" date="2021" name="bioRxiv">
        <title>Whole Genome Assembly and Annotation of Northern Wild Rice, Zizania palustris L., Supports a Whole Genome Duplication in the Zizania Genus.</title>
        <authorList>
            <person name="Haas M."/>
            <person name="Kono T."/>
            <person name="Macchietto M."/>
            <person name="Millas R."/>
            <person name="McGilp L."/>
            <person name="Shao M."/>
            <person name="Duquette J."/>
            <person name="Hirsch C.N."/>
            <person name="Kimball J."/>
        </authorList>
    </citation>
    <scope>NUCLEOTIDE SEQUENCE</scope>
    <source>
        <tissue evidence="1">Fresh leaf tissue</tissue>
    </source>
</reference>
<keyword evidence="2" id="KW-1185">Reference proteome</keyword>
<dbReference type="AlphaFoldDB" id="A0A8J5TDD9"/>
<evidence type="ECO:0000313" key="1">
    <source>
        <dbReference type="EMBL" id="KAG8080575.1"/>
    </source>
</evidence>
<organism evidence="1 2">
    <name type="scientific">Zizania palustris</name>
    <name type="common">Northern wild rice</name>
    <dbReference type="NCBI Taxonomy" id="103762"/>
    <lineage>
        <taxon>Eukaryota</taxon>
        <taxon>Viridiplantae</taxon>
        <taxon>Streptophyta</taxon>
        <taxon>Embryophyta</taxon>
        <taxon>Tracheophyta</taxon>
        <taxon>Spermatophyta</taxon>
        <taxon>Magnoliopsida</taxon>
        <taxon>Liliopsida</taxon>
        <taxon>Poales</taxon>
        <taxon>Poaceae</taxon>
        <taxon>BOP clade</taxon>
        <taxon>Oryzoideae</taxon>
        <taxon>Oryzeae</taxon>
        <taxon>Zizaniinae</taxon>
        <taxon>Zizania</taxon>
    </lineage>
</organism>
<protein>
    <submittedName>
        <fullName evidence="1">Uncharacterized protein</fullName>
    </submittedName>
</protein>
<evidence type="ECO:0000313" key="2">
    <source>
        <dbReference type="Proteomes" id="UP000729402"/>
    </source>
</evidence>
<proteinExistence type="predicted"/>
<gene>
    <name evidence="1" type="ORF">GUJ93_ZPchr0007g4667</name>
</gene>
<comment type="caution">
    <text evidence="1">The sequence shown here is derived from an EMBL/GenBank/DDBJ whole genome shotgun (WGS) entry which is preliminary data.</text>
</comment>
<name>A0A8J5TDD9_ZIZPA</name>